<evidence type="ECO:0000256" key="5">
    <source>
        <dbReference type="ARBA" id="ARBA00022475"/>
    </source>
</evidence>
<dbReference type="AlphaFoldDB" id="A0A975BQW4"/>
<sequence>MNTILEVRNLVKHYPGVKAVDGLDLSIQPGICFGLLGPNGAGKTTTIEIIEGIISPTSGEIFYKGSPPTSDFREEVGIQFQSTSLLSFLSVRETLETFHNLYRNPMPLEELVSLCQLEDILDRYNDKISGGQKQRLMLAMALVNDPELVFLDEPTTGLDPQARRHVWEIVEKIKTRGKTVVLTTHYMEEAHILCDEIAIVDKGKIIAKGSPDDLLNKHCSGVTVSLPRESFPKSPEEIFPEGSGKCGAWKLFETQKRYEFRTNNVNECVNALLNIGTDLSYMTVRSQNLEDLFLELTGHQLRQ</sequence>
<keyword evidence="6" id="KW-0547">Nucleotide-binding</keyword>
<keyword evidence="12" id="KW-1185">Reference proteome</keyword>
<dbReference type="SMART" id="SM00382">
    <property type="entry name" value="AAA"/>
    <property type="match status" value="1"/>
</dbReference>
<dbReference type="PANTHER" id="PTHR42711:SF5">
    <property type="entry name" value="ABC TRANSPORTER ATP-BINDING PROTEIN NATA"/>
    <property type="match status" value="1"/>
</dbReference>
<dbReference type="GO" id="GO:0005524">
    <property type="term" value="F:ATP binding"/>
    <property type="evidence" value="ECO:0007669"/>
    <property type="project" value="UniProtKB-KW"/>
</dbReference>
<evidence type="ECO:0000259" key="10">
    <source>
        <dbReference type="PROSITE" id="PS50893"/>
    </source>
</evidence>
<keyword evidence="3" id="KW-0813">Transport</keyword>
<evidence type="ECO:0000313" key="11">
    <source>
        <dbReference type="EMBL" id="QTA90031.1"/>
    </source>
</evidence>
<gene>
    <name evidence="11" type="ORF">dnm_060910</name>
</gene>
<reference evidence="11" key="1">
    <citation type="journal article" date="2021" name="Microb. Physiol.">
        <title>Proteogenomic Insights into the Physiology of Marine, Sulfate-Reducing, Filamentous Desulfonema limicola and Desulfonema magnum.</title>
        <authorList>
            <person name="Schnaars V."/>
            <person name="Wohlbrand L."/>
            <person name="Scheve S."/>
            <person name="Hinrichs C."/>
            <person name="Reinhardt R."/>
            <person name="Rabus R."/>
        </authorList>
    </citation>
    <scope>NUCLEOTIDE SEQUENCE</scope>
    <source>
        <strain evidence="11">4be13</strain>
    </source>
</reference>
<dbReference type="InterPro" id="IPR050763">
    <property type="entry name" value="ABC_transporter_ATP-binding"/>
</dbReference>
<keyword evidence="5" id="KW-1003">Cell membrane</keyword>
<evidence type="ECO:0000256" key="9">
    <source>
        <dbReference type="ARBA" id="ARBA00023136"/>
    </source>
</evidence>
<dbReference type="EMBL" id="CP061800">
    <property type="protein sequence ID" value="QTA90031.1"/>
    <property type="molecule type" value="Genomic_DNA"/>
</dbReference>
<keyword evidence="4" id="KW-0536">Nodulation</keyword>
<accession>A0A975BQW4</accession>
<name>A0A975BQW4_9BACT</name>
<keyword evidence="9" id="KW-0472">Membrane</keyword>
<evidence type="ECO:0000256" key="3">
    <source>
        <dbReference type="ARBA" id="ARBA00022448"/>
    </source>
</evidence>
<dbReference type="PROSITE" id="PS50893">
    <property type="entry name" value="ABC_TRANSPORTER_2"/>
    <property type="match status" value="1"/>
</dbReference>
<protein>
    <submittedName>
        <fullName evidence="11">ABC transporter, ATP-binding protein</fullName>
    </submittedName>
</protein>
<dbReference type="InterPro" id="IPR017871">
    <property type="entry name" value="ABC_transporter-like_CS"/>
</dbReference>
<dbReference type="PROSITE" id="PS00211">
    <property type="entry name" value="ABC_TRANSPORTER_1"/>
    <property type="match status" value="1"/>
</dbReference>
<dbReference type="InterPro" id="IPR027417">
    <property type="entry name" value="P-loop_NTPase"/>
</dbReference>
<dbReference type="GO" id="GO:0005886">
    <property type="term" value="C:plasma membrane"/>
    <property type="evidence" value="ECO:0007669"/>
    <property type="project" value="UniProtKB-SubCell"/>
</dbReference>
<keyword evidence="7 11" id="KW-0067">ATP-binding</keyword>
<evidence type="ECO:0000256" key="6">
    <source>
        <dbReference type="ARBA" id="ARBA00022741"/>
    </source>
</evidence>
<dbReference type="FunFam" id="3.40.50.300:FF:000589">
    <property type="entry name" value="ABC transporter, ATP-binding subunit"/>
    <property type="match status" value="1"/>
</dbReference>
<comment type="subcellular location">
    <subcellularLocation>
        <location evidence="1">Cell membrane</location>
    </subcellularLocation>
</comment>
<evidence type="ECO:0000256" key="2">
    <source>
        <dbReference type="ARBA" id="ARBA00005417"/>
    </source>
</evidence>
<proteinExistence type="inferred from homology"/>
<dbReference type="Gene3D" id="3.40.50.300">
    <property type="entry name" value="P-loop containing nucleotide triphosphate hydrolases"/>
    <property type="match status" value="1"/>
</dbReference>
<dbReference type="PANTHER" id="PTHR42711">
    <property type="entry name" value="ABC TRANSPORTER ATP-BINDING PROTEIN"/>
    <property type="match status" value="1"/>
</dbReference>
<keyword evidence="8" id="KW-1278">Translocase</keyword>
<dbReference type="Proteomes" id="UP000663722">
    <property type="component" value="Chromosome"/>
</dbReference>
<organism evidence="11 12">
    <name type="scientific">Desulfonema magnum</name>
    <dbReference type="NCBI Taxonomy" id="45655"/>
    <lineage>
        <taxon>Bacteria</taxon>
        <taxon>Pseudomonadati</taxon>
        <taxon>Thermodesulfobacteriota</taxon>
        <taxon>Desulfobacteria</taxon>
        <taxon>Desulfobacterales</taxon>
        <taxon>Desulfococcaceae</taxon>
        <taxon>Desulfonema</taxon>
    </lineage>
</organism>
<evidence type="ECO:0000313" key="12">
    <source>
        <dbReference type="Proteomes" id="UP000663722"/>
    </source>
</evidence>
<comment type="similarity">
    <text evidence="2">Belongs to the ABC transporter superfamily.</text>
</comment>
<evidence type="ECO:0000256" key="8">
    <source>
        <dbReference type="ARBA" id="ARBA00022967"/>
    </source>
</evidence>
<dbReference type="RefSeq" id="WP_207678413.1">
    <property type="nucleotide sequence ID" value="NZ_CP061800.1"/>
</dbReference>
<evidence type="ECO:0000256" key="4">
    <source>
        <dbReference type="ARBA" id="ARBA00022458"/>
    </source>
</evidence>
<evidence type="ECO:0000256" key="1">
    <source>
        <dbReference type="ARBA" id="ARBA00004236"/>
    </source>
</evidence>
<dbReference type="GO" id="GO:0016887">
    <property type="term" value="F:ATP hydrolysis activity"/>
    <property type="evidence" value="ECO:0007669"/>
    <property type="project" value="InterPro"/>
</dbReference>
<evidence type="ECO:0000256" key="7">
    <source>
        <dbReference type="ARBA" id="ARBA00022840"/>
    </source>
</evidence>
<dbReference type="KEGG" id="dmm:dnm_060910"/>
<feature type="domain" description="ABC transporter" evidence="10">
    <location>
        <begin position="5"/>
        <end position="227"/>
    </location>
</feature>
<dbReference type="InterPro" id="IPR003593">
    <property type="entry name" value="AAA+_ATPase"/>
</dbReference>
<dbReference type="InterPro" id="IPR003439">
    <property type="entry name" value="ABC_transporter-like_ATP-bd"/>
</dbReference>
<dbReference type="Pfam" id="PF00005">
    <property type="entry name" value="ABC_tran"/>
    <property type="match status" value="1"/>
</dbReference>
<dbReference type="SUPFAM" id="SSF52540">
    <property type="entry name" value="P-loop containing nucleoside triphosphate hydrolases"/>
    <property type="match status" value="1"/>
</dbReference>